<reference evidence="2 3" key="1">
    <citation type="submission" date="2018-11" db="EMBL/GenBank/DDBJ databases">
        <authorList>
            <consortium name="Pathogen Informatics"/>
        </authorList>
    </citation>
    <scope>NUCLEOTIDE SEQUENCE [LARGE SCALE GENOMIC DNA]</scope>
    <source>
        <strain evidence="2 3">Zambia</strain>
    </source>
</reference>
<dbReference type="Proteomes" id="UP000277204">
    <property type="component" value="Unassembled WGS sequence"/>
</dbReference>
<feature type="region of interest" description="Disordered" evidence="1">
    <location>
        <begin position="176"/>
        <end position="281"/>
    </location>
</feature>
<evidence type="ECO:0000256" key="1">
    <source>
        <dbReference type="SAM" id="MobiDB-lite"/>
    </source>
</evidence>
<evidence type="ECO:0000313" key="2">
    <source>
        <dbReference type="EMBL" id="VDP19602.1"/>
    </source>
</evidence>
<gene>
    <name evidence="2" type="ORF">SMRZ_LOCUS15969</name>
</gene>
<feature type="compositionally biased region" description="Polar residues" evidence="1">
    <location>
        <begin position="184"/>
        <end position="210"/>
    </location>
</feature>
<name>A0A3P8AZ55_9TREM</name>
<feature type="compositionally biased region" description="Polar residues" evidence="1">
    <location>
        <begin position="237"/>
        <end position="281"/>
    </location>
</feature>
<accession>A0A3P8AZ55</accession>
<dbReference type="EMBL" id="UZAI01017035">
    <property type="protein sequence ID" value="VDP19602.1"/>
    <property type="molecule type" value="Genomic_DNA"/>
</dbReference>
<organism evidence="2 3">
    <name type="scientific">Schistosoma margrebowiei</name>
    <dbReference type="NCBI Taxonomy" id="48269"/>
    <lineage>
        <taxon>Eukaryota</taxon>
        <taxon>Metazoa</taxon>
        <taxon>Spiralia</taxon>
        <taxon>Lophotrochozoa</taxon>
        <taxon>Platyhelminthes</taxon>
        <taxon>Trematoda</taxon>
        <taxon>Digenea</taxon>
        <taxon>Strigeidida</taxon>
        <taxon>Schistosomatoidea</taxon>
        <taxon>Schistosomatidae</taxon>
        <taxon>Schistosoma</taxon>
    </lineage>
</organism>
<evidence type="ECO:0000313" key="3">
    <source>
        <dbReference type="Proteomes" id="UP000277204"/>
    </source>
</evidence>
<keyword evidence="3" id="KW-1185">Reference proteome</keyword>
<protein>
    <submittedName>
        <fullName evidence="2">Uncharacterized protein</fullName>
    </submittedName>
</protein>
<sequence length="337" mass="38950">MDKKEARKNRRVQQTLAIRGRRQNASQYRQKPRISAAATRLRGLRQKRLSRINRPIQGSSSQHQVLTKNKRVFTVKNIRSSRSTAQAVLRRAQRTAAAAARTAADATALLQRNRIQRQQLFNERRNIQPTSRIGAHCVPQMIPTTNLIDVFSVISPNMNDWKHLFLLIAYERRPSRRRSAPASTVGSRGAYTTPQVTGRSWQSEQQSLNFQRRPRRRSLQVLGSPQGRRTSFRGALSRNNSLRNNTFVRNQRWGQRTNFRSSSRGQQRNGYTLTPTGRPTSRARNAEYLAQARALIQAQNENAQRYDLDSPNTTVWNPRTYSAPHRNLNYYAKYWDN</sequence>
<dbReference type="AlphaFoldDB" id="A0A3P8AZ55"/>
<proteinExistence type="predicted"/>